<evidence type="ECO:0000313" key="6">
    <source>
        <dbReference type="Proteomes" id="UP000650466"/>
    </source>
</evidence>
<evidence type="ECO:0000256" key="2">
    <source>
        <dbReference type="ARBA" id="ARBA00022801"/>
    </source>
</evidence>
<keyword evidence="1" id="KW-0540">Nuclease</keyword>
<dbReference type="GO" id="GO:0003676">
    <property type="term" value="F:nucleic acid binding"/>
    <property type="evidence" value="ECO:0007669"/>
    <property type="project" value="InterPro"/>
</dbReference>
<keyword evidence="2" id="KW-0378">Hydrolase</keyword>
<reference evidence="5" key="1">
    <citation type="submission" date="2020-09" db="EMBL/GenBank/DDBJ databases">
        <title>Draft Genome Sequence of Paenibacillus sp. WST5.</title>
        <authorList>
            <person name="Bao Z."/>
        </authorList>
    </citation>
    <scope>NUCLEOTIDE SEQUENCE</scope>
    <source>
        <strain evidence="5">WST5</strain>
    </source>
</reference>
<proteinExistence type="predicted"/>
<protein>
    <submittedName>
        <fullName evidence="5">Exonuclease domain-containing protein</fullName>
    </submittedName>
</protein>
<dbReference type="Pfam" id="PF00929">
    <property type="entry name" value="RNase_T"/>
    <property type="match status" value="1"/>
</dbReference>
<accession>A0A926KXY8</accession>
<dbReference type="AlphaFoldDB" id="A0A926KXY8"/>
<sequence length="271" mass="31803">MLDQSWSLFNLNRSKRGEEQMQYIVMDLEFNGRRHYDIYPMEIIEIGAVKLNEQMEIVETFQSFIRPKFPLNRFALQFCGITKETLLKSKPFEVVIEKFKKFCGTDYKLIAWGGSDFFTLMVDCKVNRVNTEWITTHLLDMTRYYDGGLQQALEEHGLQFIGQSHSALDDALNAVLLLKLKPWIVSDANYFIPDPVKICTGGIKKWILISLEEALQNNQMLSWNDFLKDQNTEKYISIMNLSENEIRMVQNLFKKFAQMKYGRKTKKLLYA</sequence>
<dbReference type="Gene3D" id="3.30.420.10">
    <property type="entry name" value="Ribonuclease H-like superfamily/Ribonuclease H"/>
    <property type="match status" value="1"/>
</dbReference>
<evidence type="ECO:0000256" key="1">
    <source>
        <dbReference type="ARBA" id="ARBA00022722"/>
    </source>
</evidence>
<keyword evidence="3 5" id="KW-0269">Exonuclease</keyword>
<dbReference type="InterPro" id="IPR012337">
    <property type="entry name" value="RNaseH-like_sf"/>
</dbReference>
<evidence type="ECO:0000256" key="3">
    <source>
        <dbReference type="ARBA" id="ARBA00022839"/>
    </source>
</evidence>
<dbReference type="Proteomes" id="UP000650466">
    <property type="component" value="Unassembled WGS sequence"/>
</dbReference>
<dbReference type="InterPro" id="IPR051274">
    <property type="entry name" value="3-5_Exoribonuclease"/>
</dbReference>
<feature type="domain" description="Exonuclease" evidence="4">
    <location>
        <begin position="22"/>
        <end position="187"/>
    </location>
</feature>
<dbReference type="GO" id="GO:0000175">
    <property type="term" value="F:3'-5'-RNA exonuclease activity"/>
    <property type="evidence" value="ECO:0007669"/>
    <property type="project" value="InterPro"/>
</dbReference>
<keyword evidence="6" id="KW-1185">Reference proteome</keyword>
<evidence type="ECO:0000313" key="5">
    <source>
        <dbReference type="EMBL" id="MBD0384921.1"/>
    </source>
</evidence>
<evidence type="ECO:0000259" key="4">
    <source>
        <dbReference type="SMART" id="SM00479"/>
    </source>
</evidence>
<organism evidence="5 6">
    <name type="scientific">Paenibacillus sedimenti</name>
    <dbReference type="NCBI Taxonomy" id="2770274"/>
    <lineage>
        <taxon>Bacteria</taxon>
        <taxon>Bacillati</taxon>
        <taxon>Bacillota</taxon>
        <taxon>Bacilli</taxon>
        <taxon>Bacillales</taxon>
        <taxon>Paenibacillaceae</taxon>
        <taxon>Paenibacillus</taxon>
    </lineage>
</organism>
<dbReference type="EMBL" id="JACVVD010000040">
    <property type="protein sequence ID" value="MBD0384921.1"/>
    <property type="molecule type" value="Genomic_DNA"/>
</dbReference>
<dbReference type="CDD" id="cd06133">
    <property type="entry name" value="ERI-1_3'hExo_like"/>
    <property type="match status" value="1"/>
</dbReference>
<comment type="caution">
    <text evidence="5">The sequence shown here is derived from an EMBL/GenBank/DDBJ whole genome shotgun (WGS) entry which is preliminary data.</text>
</comment>
<dbReference type="PANTHER" id="PTHR23044:SF61">
    <property type="entry name" value="3'-5' EXORIBONUCLEASE 1-RELATED"/>
    <property type="match status" value="1"/>
</dbReference>
<dbReference type="InterPro" id="IPR013520">
    <property type="entry name" value="Ribonucl_H"/>
</dbReference>
<dbReference type="SUPFAM" id="SSF53098">
    <property type="entry name" value="Ribonuclease H-like"/>
    <property type="match status" value="1"/>
</dbReference>
<dbReference type="SMART" id="SM00479">
    <property type="entry name" value="EXOIII"/>
    <property type="match status" value="1"/>
</dbReference>
<dbReference type="InterPro" id="IPR047201">
    <property type="entry name" value="ERI-1_3'hExo-like"/>
</dbReference>
<name>A0A926KXY8_9BACL</name>
<dbReference type="PANTHER" id="PTHR23044">
    <property type="entry name" value="3'-5' EXONUCLEASE ERI1-RELATED"/>
    <property type="match status" value="1"/>
</dbReference>
<gene>
    <name evidence="5" type="ORF">ICC18_33490</name>
</gene>
<dbReference type="InterPro" id="IPR036397">
    <property type="entry name" value="RNaseH_sf"/>
</dbReference>